<evidence type="ECO:0000256" key="1">
    <source>
        <dbReference type="SAM" id="Phobius"/>
    </source>
</evidence>
<dbReference type="InterPro" id="IPR002656">
    <property type="entry name" value="Acyl_transf_3_dom"/>
</dbReference>
<dbReference type="GO" id="GO:0000271">
    <property type="term" value="P:polysaccharide biosynthetic process"/>
    <property type="evidence" value="ECO:0007669"/>
    <property type="project" value="TreeGrafter"/>
</dbReference>
<dbReference type="EMBL" id="JABBFW010000002">
    <property type="protein sequence ID" value="NML14165.1"/>
    <property type="molecule type" value="Genomic_DNA"/>
</dbReference>
<keyword evidence="3" id="KW-0012">Acyltransferase</keyword>
<feature type="transmembrane region" description="Helical" evidence="1">
    <location>
        <begin position="71"/>
        <end position="92"/>
    </location>
</feature>
<evidence type="ECO:0000313" key="3">
    <source>
        <dbReference type="EMBL" id="NML14165.1"/>
    </source>
</evidence>
<keyword evidence="1" id="KW-0812">Transmembrane</keyword>
<dbReference type="InterPro" id="IPR050879">
    <property type="entry name" value="Acyltransferase_3"/>
</dbReference>
<dbReference type="PANTHER" id="PTHR23028:SF53">
    <property type="entry name" value="ACYL_TRANSF_3 DOMAIN-CONTAINING PROTEIN"/>
    <property type="match status" value="1"/>
</dbReference>
<feature type="transmembrane region" description="Helical" evidence="1">
    <location>
        <begin position="154"/>
        <end position="171"/>
    </location>
</feature>
<dbReference type="GO" id="GO:0016020">
    <property type="term" value="C:membrane"/>
    <property type="evidence" value="ECO:0007669"/>
    <property type="project" value="TreeGrafter"/>
</dbReference>
<keyword evidence="3" id="KW-0808">Transferase</keyword>
<organism evidence="3 4">
    <name type="scientific">Azohydromonas caseinilytica</name>
    <dbReference type="NCBI Taxonomy" id="2728836"/>
    <lineage>
        <taxon>Bacteria</taxon>
        <taxon>Pseudomonadati</taxon>
        <taxon>Pseudomonadota</taxon>
        <taxon>Betaproteobacteria</taxon>
        <taxon>Burkholderiales</taxon>
        <taxon>Sphaerotilaceae</taxon>
        <taxon>Azohydromonas</taxon>
    </lineage>
</organism>
<accession>A0A848F653</accession>
<proteinExistence type="predicted"/>
<feature type="transmembrane region" description="Helical" evidence="1">
    <location>
        <begin position="291"/>
        <end position="310"/>
    </location>
</feature>
<evidence type="ECO:0000313" key="4">
    <source>
        <dbReference type="Proteomes" id="UP000574067"/>
    </source>
</evidence>
<protein>
    <submittedName>
        <fullName evidence="3">Acyltransferase</fullName>
    </submittedName>
</protein>
<reference evidence="3 4" key="1">
    <citation type="submission" date="2020-04" db="EMBL/GenBank/DDBJ databases">
        <title>Azohydromonas sp. isolated from soil.</title>
        <authorList>
            <person name="Dahal R.H."/>
        </authorList>
    </citation>
    <scope>NUCLEOTIDE SEQUENCE [LARGE SCALE GENOMIC DNA]</scope>
    <source>
        <strain evidence="3 4">G-1-1-14</strain>
    </source>
</reference>
<comment type="caution">
    <text evidence="3">The sequence shown here is derived from an EMBL/GenBank/DDBJ whole genome shotgun (WGS) entry which is preliminary data.</text>
</comment>
<gene>
    <name evidence="3" type="ORF">HHL10_04105</name>
</gene>
<dbReference type="Proteomes" id="UP000574067">
    <property type="component" value="Unassembled WGS sequence"/>
</dbReference>
<feature type="transmembrane region" description="Helical" evidence="1">
    <location>
        <begin position="29"/>
        <end position="50"/>
    </location>
</feature>
<dbReference type="PANTHER" id="PTHR23028">
    <property type="entry name" value="ACETYLTRANSFERASE"/>
    <property type="match status" value="1"/>
</dbReference>
<dbReference type="AlphaFoldDB" id="A0A848F653"/>
<sequence length="336" mass="37307">MRLGLGGWRFFLAFLVAISHLYKDMIHGPAAYAVWGFFVLSGYLMTFVLTTKYGFDRKGLKSYAFNRFLRIYPGYIVVLVLGVITLTALRAAQVDPARLNPQFNMPQTAGQWLSNIAMVPFVSLPALPVPVAGALFVEVWVYALMPLFARSRHAAILALLVALAANQQFGFGVQTFAVRYSGFGTCLVAFAAGSVVCHYRAALARYAAPVLSVVIWCLHGLYWLHDSSWPWNCGILVSVPLSAWVVVSLAEIRTGTFDRWLGDLSYPMYLLHTTVGAWFLSGYGYDRPLSFFAVSFAVTLLLSWLMVVLMDRPLHGKKVNPVKAPDDEKLAQPLHT</sequence>
<keyword evidence="1" id="KW-1133">Transmembrane helix</keyword>
<feature type="transmembrane region" description="Helical" evidence="1">
    <location>
        <begin position="177"/>
        <end position="199"/>
    </location>
</feature>
<name>A0A848F653_9BURK</name>
<dbReference type="RefSeq" id="WP_169159075.1">
    <property type="nucleotide sequence ID" value="NZ_JABBFW010000002.1"/>
</dbReference>
<feature type="transmembrane region" description="Helical" evidence="1">
    <location>
        <begin position="229"/>
        <end position="252"/>
    </location>
</feature>
<feature type="transmembrane region" description="Helical" evidence="1">
    <location>
        <begin position="112"/>
        <end position="142"/>
    </location>
</feature>
<dbReference type="Pfam" id="PF01757">
    <property type="entry name" value="Acyl_transf_3"/>
    <property type="match status" value="1"/>
</dbReference>
<keyword evidence="4" id="KW-1185">Reference proteome</keyword>
<feature type="transmembrane region" description="Helical" evidence="1">
    <location>
        <begin position="206"/>
        <end position="223"/>
    </location>
</feature>
<evidence type="ECO:0000259" key="2">
    <source>
        <dbReference type="Pfam" id="PF01757"/>
    </source>
</evidence>
<keyword evidence="1" id="KW-0472">Membrane</keyword>
<feature type="domain" description="Acyltransferase 3" evidence="2">
    <location>
        <begin position="5"/>
        <end position="307"/>
    </location>
</feature>
<dbReference type="GO" id="GO:0016747">
    <property type="term" value="F:acyltransferase activity, transferring groups other than amino-acyl groups"/>
    <property type="evidence" value="ECO:0007669"/>
    <property type="project" value="InterPro"/>
</dbReference>